<dbReference type="AlphaFoldDB" id="A0AAJ0M8R0"/>
<accession>A0AAJ0M8R0</accession>
<name>A0AAJ0M8R0_9PEZI</name>
<gene>
    <name evidence="1" type="ORF">B0T25DRAFT_523150</name>
</gene>
<organism evidence="1 2">
    <name type="scientific">Lasiosphaeria hispida</name>
    <dbReference type="NCBI Taxonomy" id="260671"/>
    <lineage>
        <taxon>Eukaryota</taxon>
        <taxon>Fungi</taxon>
        <taxon>Dikarya</taxon>
        <taxon>Ascomycota</taxon>
        <taxon>Pezizomycotina</taxon>
        <taxon>Sordariomycetes</taxon>
        <taxon>Sordariomycetidae</taxon>
        <taxon>Sordariales</taxon>
        <taxon>Lasiosphaeriaceae</taxon>
        <taxon>Lasiosphaeria</taxon>
    </lineage>
</organism>
<dbReference type="Proteomes" id="UP001275084">
    <property type="component" value="Unassembled WGS sequence"/>
</dbReference>
<dbReference type="EMBL" id="JAUIQD010000008">
    <property type="protein sequence ID" value="KAK3341937.1"/>
    <property type="molecule type" value="Genomic_DNA"/>
</dbReference>
<protein>
    <submittedName>
        <fullName evidence="1">Uncharacterized protein</fullName>
    </submittedName>
</protein>
<evidence type="ECO:0000313" key="1">
    <source>
        <dbReference type="EMBL" id="KAK3341937.1"/>
    </source>
</evidence>
<reference evidence="1" key="2">
    <citation type="submission" date="2023-06" db="EMBL/GenBank/DDBJ databases">
        <authorList>
            <consortium name="Lawrence Berkeley National Laboratory"/>
            <person name="Haridas S."/>
            <person name="Hensen N."/>
            <person name="Bonometti L."/>
            <person name="Westerberg I."/>
            <person name="Brannstrom I.O."/>
            <person name="Guillou S."/>
            <person name="Cros-Aarteil S."/>
            <person name="Calhoun S."/>
            <person name="Kuo A."/>
            <person name="Mondo S."/>
            <person name="Pangilinan J."/>
            <person name="Riley R."/>
            <person name="Labutti K."/>
            <person name="Andreopoulos B."/>
            <person name="Lipzen A."/>
            <person name="Chen C."/>
            <person name="Yanf M."/>
            <person name="Daum C."/>
            <person name="Ng V."/>
            <person name="Clum A."/>
            <person name="Steindorff A."/>
            <person name="Ohm R."/>
            <person name="Martin F."/>
            <person name="Silar P."/>
            <person name="Natvig D."/>
            <person name="Lalanne C."/>
            <person name="Gautier V."/>
            <person name="Ament-Velasquez S.L."/>
            <person name="Kruys A."/>
            <person name="Hutchinson M.I."/>
            <person name="Powell A.J."/>
            <person name="Barry K."/>
            <person name="Miller A.N."/>
            <person name="Grigoriev I.V."/>
            <person name="Debuchy R."/>
            <person name="Gladieux P."/>
            <person name="Thoren M.H."/>
            <person name="Johannesson H."/>
        </authorList>
    </citation>
    <scope>NUCLEOTIDE SEQUENCE</scope>
    <source>
        <strain evidence="1">CBS 955.72</strain>
    </source>
</reference>
<reference evidence="1" key="1">
    <citation type="journal article" date="2023" name="Mol. Phylogenet. Evol.">
        <title>Genome-scale phylogeny and comparative genomics of the fungal order Sordariales.</title>
        <authorList>
            <person name="Hensen N."/>
            <person name="Bonometti L."/>
            <person name="Westerberg I."/>
            <person name="Brannstrom I.O."/>
            <person name="Guillou S."/>
            <person name="Cros-Aarteil S."/>
            <person name="Calhoun S."/>
            <person name="Haridas S."/>
            <person name="Kuo A."/>
            <person name="Mondo S."/>
            <person name="Pangilinan J."/>
            <person name="Riley R."/>
            <person name="LaButti K."/>
            <person name="Andreopoulos B."/>
            <person name="Lipzen A."/>
            <person name="Chen C."/>
            <person name="Yan M."/>
            <person name="Daum C."/>
            <person name="Ng V."/>
            <person name="Clum A."/>
            <person name="Steindorff A."/>
            <person name="Ohm R.A."/>
            <person name="Martin F."/>
            <person name="Silar P."/>
            <person name="Natvig D.O."/>
            <person name="Lalanne C."/>
            <person name="Gautier V."/>
            <person name="Ament-Velasquez S.L."/>
            <person name="Kruys A."/>
            <person name="Hutchinson M.I."/>
            <person name="Powell A.J."/>
            <person name="Barry K."/>
            <person name="Miller A.N."/>
            <person name="Grigoriev I.V."/>
            <person name="Debuchy R."/>
            <person name="Gladieux P."/>
            <person name="Hiltunen Thoren M."/>
            <person name="Johannesson H."/>
        </authorList>
    </citation>
    <scope>NUCLEOTIDE SEQUENCE</scope>
    <source>
        <strain evidence="1">CBS 955.72</strain>
    </source>
</reference>
<comment type="caution">
    <text evidence="1">The sequence shown here is derived from an EMBL/GenBank/DDBJ whole genome shotgun (WGS) entry which is preliminary data.</text>
</comment>
<proteinExistence type="predicted"/>
<evidence type="ECO:0000313" key="2">
    <source>
        <dbReference type="Proteomes" id="UP001275084"/>
    </source>
</evidence>
<sequence length="103" mass="12447">MRNAETELTARGEKQYQLAVQRYTHDKREFDRIHKEGSILLDWTYESVKANYYHFFIEKGLVERFEALETFSAPFAERIAQDARETYYHLNAIKKYEKKMGTW</sequence>
<keyword evidence="2" id="KW-1185">Reference proteome</keyword>